<comment type="subcellular location">
    <subcellularLocation>
        <location evidence="1">Membrane</location>
        <topology evidence="1">Multi-pass membrane protein</topology>
    </subcellularLocation>
</comment>
<proteinExistence type="predicted"/>
<keyword evidence="2" id="KW-0812">Transmembrane</keyword>
<keyword evidence="6" id="KW-1185">Reference proteome</keyword>
<accession>A0AAD5BJV7</accession>
<gene>
    <name evidence="5" type="ORF">M8C21_028998</name>
</gene>
<keyword evidence="3" id="KW-1133">Transmembrane helix</keyword>
<evidence type="ECO:0000256" key="2">
    <source>
        <dbReference type="ARBA" id="ARBA00022692"/>
    </source>
</evidence>
<evidence type="ECO:0000313" key="6">
    <source>
        <dbReference type="Proteomes" id="UP001206925"/>
    </source>
</evidence>
<dbReference type="Pfam" id="PF03619">
    <property type="entry name" value="Solute_trans_a"/>
    <property type="match status" value="1"/>
</dbReference>
<name>A0AAD5BJV7_AMBAR</name>
<dbReference type="GO" id="GO:0016020">
    <property type="term" value="C:membrane"/>
    <property type="evidence" value="ECO:0007669"/>
    <property type="project" value="UniProtKB-SubCell"/>
</dbReference>
<evidence type="ECO:0000256" key="4">
    <source>
        <dbReference type="ARBA" id="ARBA00023136"/>
    </source>
</evidence>
<evidence type="ECO:0000256" key="1">
    <source>
        <dbReference type="ARBA" id="ARBA00004141"/>
    </source>
</evidence>
<dbReference type="PANTHER" id="PTHR23423">
    <property type="entry name" value="ORGANIC SOLUTE TRANSPORTER-RELATED"/>
    <property type="match status" value="1"/>
</dbReference>
<feature type="non-terminal residue" evidence="5">
    <location>
        <position position="1"/>
    </location>
</feature>
<protein>
    <submittedName>
        <fullName evidence="5">Uncharacterized protein</fullName>
    </submittedName>
</protein>
<dbReference type="EMBL" id="JAMZMK010012208">
    <property type="protein sequence ID" value="KAI7724517.1"/>
    <property type="molecule type" value="Genomic_DNA"/>
</dbReference>
<comment type="caution">
    <text evidence="5">The sequence shown here is derived from an EMBL/GenBank/DDBJ whole genome shotgun (WGS) entry which is preliminary data.</text>
</comment>
<sequence length="115" mass="13389">MVMFPQEQKWIVLVLLMVPVYAIESIFSLWKPKFALACDILRSCYESVALYSFGSGERRVIELLEHEKEQLLKKPLLDGKDLKQDLNRTSLCKFFRQPRVLGEGLLQIEKFGLVQ</sequence>
<reference evidence="5" key="1">
    <citation type="submission" date="2022-06" db="EMBL/GenBank/DDBJ databases">
        <title>Uncovering the hologenomic basis of an extraordinary plant invasion.</title>
        <authorList>
            <person name="Bieker V.C."/>
            <person name="Martin M.D."/>
            <person name="Gilbert T."/>
            <person name="Hodgins K."/>
            <person name="Battlay P."/>
            <person name="Petersen B."/>
            <person name="Wilson J."/>
        </authorList>
    </citation>
    <scope>NUCLEOTIDE SEQUENCE</scope>
    <source>
        <strain evidence="5">AA19_3_7</strain>
        <tissue evidence="5">Leaf</tissue>
    </source>
</reference>
<dbReference type="AlphaFoldDB" id="A0AAD5BJV7"/>
<dbReference type="Proteomes" id="UP001206925">
    <property type="component" value="Unassembled WGS sequence"/>
</dbReference>
<evidence type="ECO:0000313" key="5">
    <source>
        <dbReference type="EMBL" id="KAI7724517.1"/>
    </source>
</evidence>
<dbReference type="InterPro" id="IPR005178">
    <property type="entry name" value="Ostalpha/TMEM184C"/>
</dbReference>
<evidence type="ECO:0000256" key="3">
    <source>
        <dbReference type="ARBA" id="ARBA00022989"/>
    </source>
</evidence>
<keyword evidence="4" id="KW-0472">Membrane</keyword>
<organism evidence="5 6">
    <name type="scientific">Ambrosia artemisiifolia</name>
    <name type="common">Common ragweed</name>
    <dbReference type="NCBI Taxonomy" id="4212"/>
    <lineage>
        <taxon>Eukaryota</taxon>
        <taxon>Viridiplantae</taxon>
        <taxon>Streptophyta</taxon>
        <taxon>Embryophyta</taxon>
        <taxon>Tracheophyta</taxon>
        <taxon>Spermatophyta</taxon>
        <taxon>Magnoliopsida</taxon>
        <taxon>eudicotyledons</taxon>
        <taxon>Gunneridae</taxon>
        <taxon>Pentapetalae</taxon>
        <taxon>asterids</taxon>
        <taxon>campanulids</taxon>
        <taxon>Asterales</taxon>
        <taxon>Asteraceae</taxon>
        <taxon>Asteroideae</taxon>
        <taxon>Heliantheae alliance</taxon>
        <taxon>Heliantheae</taxon>
        <taxon>Ambrosia</taxon>
    </lineage>
</organism>